<gene>
    <name evidence="6" type="ORF">FPZ22_05510</name>
</gene>
<dbReference type="Gene3D" id="3.20.20.450">
    <property type="entry name" value="EAL domain"/>
    <property type="match status" value="1"/>
</dbReference>
<dbReference type="InterPro" id="IPR000160">
    <property type="entry name" value="GGDEF_dom"/>
</dbReference>
<sequence length="612" mass="65580">MAAGTGTEASRPAAPVRAEFPPAHYWRRWCADAAAPEPVRVDDPPMEPAPPPVTPPVAADGTTDAPYRVLVVEDDLSQALFAESVLGGAGMQAAVVSVAAEVMAALETFGPDLVLMDLHMPGMDGVELTHLIRGHATHGHVPIVFLTGDPDPERQFEVLEVGADDFLTKPVRPRHLIAAVQSRVRRARLLRHERSGGTRHPATGLFTRSHMLQRLNSMIPGDPSGALYLVEIAGVGALRDRYGYAGLEQLLTDAATRVREAASGHAVSRLGDNIYLVHATGLGPDQLPDSARMLRDALGREGFSVNGEDVRLRAYVGYTALSHGYGDASSALGAAERALREARTQPIAVAGYQPPRQRDHDQAMAGSVRQALAEGRIELAFQPVVAVSGGDEAQFQTLLRMRDVDGSLQAAASFLPAAEAADLMHDIDERALELAVTVLHERAAAGQPVRLFVSQSARSLAREGHAEHVLGILAAYGIESGRIVIDVRQEEALIHTLALREFCDAMVPAGVQLCLGQYQSGQEADALLAQLPLAYVRLAPCYSQKLDNQAVRDGMRDAIERAHRLGLLVIGPQVEDPQAAATLWMSGVDFIQGNLVQQAAGGLDFDFHHSVL</sequence>
<dbReference type="OrthoDB" id="9812260at2"/>
<dbReference type="SUPFAM" id="SSF52172">
    <property type="entry name" value="CheY-like"/>
    <property type="match status" value="1"/>
</dbReference>
<evidence type="ECO:0000313" key="6">
    <source>
        <dbReference type="EMBL" id="QDW67848.1"/>
    </source>
</evidence>
<feature type="domain" description="EAL" evidence="4">
    <location>
        <begin position="361"/>
        <end position="612"/>
    </location>
</feature>
<dbReference type="InterPro" id="IPR035919">
    <property type="entry name" value="EAL_sf"/>
</dbReference>
<evidence type="ECO:0000259" key="3">
    <source>
        <dbReference type="PROSITE" id="PS50110"/>
    </source>
</evidence>
<feature type="domain" description="GGDEF" evidence="5">
    <location>
        <begin position="223"/>
        <end position="354"/>
    </location>
</feature>
<dbReference type="Gene3D" id="3.40.50.2300">
    <property type="match status" value="1"/>
</dbReference>
<dbReference type="Proteomes" id="UP000316584">
    <property type="component" value="Chromosome"/>
</dbReference>
<dbReference type="KEGG" id="lug:FPZ22_05510"/>
<feature type="compositionally biased region" description="Pro residues" evidence="2">
    <location>
        <begin position="46"/>
        <end position="55"/>
    </location>
</feature>
<evidence type="ECO:0000256" key="1">
    <source>
        <dbReference type="PROSITE-ProRule" id="PRU00169"/>
    </source>
</evidence>
<accession>A0A518N7G8</accession>
<keyword evidence="1" id="KW-0597">Phosphoprotein</keyword>
<dbReference type="Gene3D" id="3.30.70.270">
    <property type="match status" value="1"/>
</dbReference>
<dbReference type="InterPro" id="IPR050706">
    <property type="entry name" value="Cyclic-di-GMP_PDE-like"/>
</dbReference>
<dbReference type="InterPro" id="IPR001633">
    <property type="entry name" value="EAL_dom"/>
</dbReference>
<name>A0A518N7G8_9GAMM</name>
<dbReference type="SUPFAM" id="SSF141868">
    <property type="entry name" value="EAL domain-like"/>
    <property type="match status" value="1"/>
</dbReference>
<dbReference type="GO" id="GO:0000160">
    <property type="term" value="P:phosphorelay signal transduction system"/>
    <property type="evidence" value="ECO:0007669"/>
    <property type="project" value="InterPro"/>
</dbReference>
<dbReference type="SUPFAM" id="SSF55073">
    <property type="entry name" value="Nucleotide cyclase"/>
    <property type="match status" value="1"/>
</dbReference>
<dbReference type="InterPro" id="IPR043128">
    <property type="entry name" value="Rev_trsase/Diguanyl_cyclase"/>
</dbReference>
<dbReference type="PANTHER" id="PTHR33121:SF70">
    <property type="entry name" value="SIGNALING PROTEIN YKOW"/>
    <property type="match status" value="1"/>
</dbReference>
<dbReference type="PROSITE" id="PS50110">
    <property type="entry name" value="RESPONSE_REGULATORY"/>
    <property type="match status" value="1"/>
</dbReference>
<dbReference type="SMART" id="SM00267">
    <property type="entry name" value="GGDEF"/>
    <property type="match status" value="1"/>
</dbReference>
<dbReference type="AlphaFoldDB" id="A0A518N7G8"/>
<dbReference type="SMART" id="SM00052">
    <property type="entry name" value="EAL"/>
    <property type="match status" value="1"/>
</dbReference>
<feature type="modified residue" description="4-aspartylphosphate" evidence="1">
    <location>
        <position position="117"/>
    </location>
</feature>
<reference evidence="6 7" key="1">
    <citation type="submission" date="2019-07" db="EMBL/GenBank/DDBJ databases">
        <title>Full genome sequence of Luteimonas sp. Gr-4.</title>
        <authorList>
            <person name="Im W.-T."/>
        </authorList>
    </citation>
    <scope>NUCLEOTIDE SEQUENCE [LARGE SCALE GENOMIC DNA]</scope>
    <source>
        <strain evidence="6 7">Gr-4</strain>
    </source>
</reference>
<feature type="region of interest" description="Disordered" evidence="2">
    <location>
        <begin position="37"/>
        <end position="60"/>
    </location>
</feature>
<evidence type="ECO:0000259" key="4">
    <source>
        <dbReference type="PROSITE" id="PS50883"/>
    </source>
</evidence>
<dbReference type="GO" id="GO:0071111">
    <property type="term" value="F:cyclic-guanylate-specific phosphodiesterase activity"/>
    <property type="evidence" value="ECO:0007669"/>
    <property type="project" value="InterPro"/>
</dbReference>
<dbReference type="SMART" id="SM00448">
    <property type="entry name" value="REC"/>
    <property type="match status" value="1"/>
</dbReference>
<feature type="domain" description="Response regulatory" evidence="3">
    <location>
        <begin position="68"/>
        <end position="184"/>
    </location>
</feature>
<evidence type="ECO:0000313" key="7">
    <source>
        <dbReference type="Proteomes" id="UP000316584"/>
    </source>
</evidence>
<dbReference type="Pfam" id="PF00563">
    <property type="entry name" value="EAL"/>
    <property type="match status" value="1"/>
</dbReference>
<keyword evidence="7" id="KW-1185">Reference proteome</keyword>
<evidence type="ECO:0000259" key="5">
    <source>
        <dbReference type="PROSITE" id="PS50887"/>
    </source>
</evidence>
<dbReference type="CDD" id="cd01948">
    <property type="entry name" value="EAL"/>
    <property type="match status" value="1"/>
</dbReference>
<dbReference type="PROSITE" id="PS50887">
    <property type="entry name" value="GGDEF"/>
    <property type="match status" value="1"/>
</dbReference>
<proteinExistence type="predicted"/>
<dbReference type="InterPro" id="IPR011006">
    <property type="entry name" value="CheY-like_superfamily"/>
</dbReference>
<dbReference type="CDD" id="cd17546">
    <property type="entry name" value="REC_hyHK_CKI1_RcsC-like"/>
    <property type="match status" value="1"/>
</dbReference>
<dbReference type="EMBL" id="CP042218">
    <property type="protein sequence ID" value="QDW67848.1"/>
    <property type="molecule type" value="Genomic_DNA"/>
</dbReference>
<dbReference type="InterPro" id="IPR029787">
    <property type="entry name" value="Nucleotide_cyclase"/>
</dbReference>
<dbReference type="Pfam" id="PF00072">
    <property type="entry name" value="Response_reg"/>
    <property type="match status" value="1"/>
</dbReference>
<dbReference type="PANTHER" id="PTHR33121">
    <property type="entry name" value="CYCLIC DI-GMP PHOSPHODIESTERASE PDEF"/>
    <property type="match status" value="1"/>
</dbReference>
<organism evidence="6 7">
    <name type="scientific">Luteimonas granuli</name>
    <dbReference type="NCBI Taxonomy" id="1176533"/>
    <lineage>
        <taxon>Bacteria</taxon>
        <taxon>Pseudomonadati</taxon>
        <taxon>Pseudomonadota</taxon>
        <taxon>Gammaproteobacteria</taxon>
        <taxon>Lysobacterales</taxon>
        <taxon>Lysobacteraceae</taxon>
        <taxon>Luteimonas</taxon>
    </lineage>
</organism>
<dbReference type="PROSITE" id="PS50883">
    <property type="entry name" value="EAL"/>
    <property type="match status" value="1"/>
</dbReference>
<evidence type="ECO:0000256" key="2">
    <source>
        <dbReference type="SAM" id="MobiDB-lite"/>
    </source>
</evidence>
<protein>
    <submittedName>
        <fullName evidence="6">EAL domain-containing protein</fullName>
    </submittedName>
</protein>
<dbReference type="InterPro" id="IPR001789">
    <property type="entry name" value="Sig_transdc_resp-reg_receiver"/>
</dbReference>